<gene>
    <name evidence="2" type="ORF">LCGC14_0277980</name>
</gene>
<dbReference type="EMBL" id="LAZR01000158">
    <property type="protein sequence ID" value="KKN85479.1"/>
    <property type="molecule type" value="Genomic_DNA"/>
</dbReference>
<evidence type="ECO:0000313" key="2">
    <source>
        <dbReference type="EMBL" id="KKN85479.1"/>
    </source>
</evidence>
<evidence type="ECO:0000256" key="1">
    <source>
        <dbReference type="SAM" id="Phobius"/>
    </source>
</evidence>
<accession>A0A0F9U1Q2</accession>
<organism evidence="2">
    <name type="scientific">marine sediment metagenome</name>
    <dbReference type="NCBI Taxonomy" id="412755"/>
    <lineage>
        <taxon>unclassified sequences</taxon>
        <taxon>metagenomes</taxon>
        <taxon>ecological metagenomes</taxon>
    </lineage>
</organism>
<keyword evidence="1" id="KW-0812">Transmembrane</keyword>
<keyword evidence="1" id="KW-1133">Transmembrane helix</keyword>
<protein>
    <submittedName>
        <fullName evidence="2">Uncharacterized protein</fullName>
    </submittedName>
</protein>
<keyword evidence="1" id="KW-0472">Membrane</keyword>
<feature type="transmembrane region" description="Helical" evidence="1">
    <location>
        <begin position="34"/>
        <end position="51"/>
    </location>
</feature>
<reference evidence="2" key="1">
    <citation type="journal article" date="2015" name="Nature">
        <title>Complex archaea that bridge the gap between prokaryotes and eukaryotes.</title>
        <authorList>
            <person name="Spang A."/>
            <person name="Saw J.H."/>
            <person name="Jorgensen S.L."/>
            <person name="Zaremba-Niedzwiedzka K."/>
            <person name="Martijn J."/>
            <person name="Lind A.E."/>
            <person name="van Eijk R."/>
            <person name="Schleper C."/>
            <person name="Guy L."/>
            <person name="Ettema T.J."/>
        </authorList>
    </citation>
    <scope>NUCLEOTIDE SEQUENCE</scope>
</reference>
<dbReference type="AlphaFoldDB" id="A0A0F9U1Q2"/>
<proteinExistence type="predicted"/>
<comment type="caution">
    <text evidence="2">The sequence shown here is derived from an EMBL/GenBank/DDBJ whole genome shotgun (WGS) entry which is preliminary data.</text>
</comment>
<name>A0A0F9U1Q2_9ZZZZ</name>
<sequence length="58" mass="6582">MDYLTEVRNNLQAAKDRKAIAIAEENRKQRGAKFGIILLIAVMFTVIILFGDNIANWC</sequence>